<comment type="subcellular location">
    <subcellularLocation>
        <location evidence="1">Membrane</location>
        <topology evidence="1">Multi-pass membrane protein</topology>
    </subcellularLocation>
</comment>
<organism evidence="8 9">
    <name type="scientific">Tigriopus californicus</name>
    <name type="common">Marine copepod</name>
    <dbReference type="NCBI Taxonomy" id="6832"/>
    <lineage>
        <taxon>Eukaryota</taxon>
        <taxon>Metazoa</taxon>
        <taxon>Ecdysozoa</taxon>
        <taxon>Arthropoda</taxon>
        <taxon>Crustacea</taxon>
        <taxon>Multicrustacea</taxon>
        <taxon>Hexanauplia</taxon>
        <taxon>Copepoda</taxon>
        <taxon>Harpacticoida</taxon>
        <taxon>Harpacticidae</taxon>
        <taxon>Tigriopus</taxon>
    </lineage>
</organism>
<accession>A0A553NVD1</accession>
<comment type="caution">
    <text evidence="8">The sequence shown here is derived from an EMBL/GenBank/DDBJ whole genome shotgun (WGS) entry which is preliminary data.</text>
</comment>
<dbReference type="GO" id="GO:0016020">
    <property type="term" value="C:membrane"/>
    <property type="evidence" value="ECO:0007669"/>
    <property type="project" value="UniProtKB-SubCell"/>
</dbReference>
<dbReference type="STRING" id="6832.A0A553NVD1"/>
<feature type="transmembrane region" description="Helical" evidence="6">
    <location>
        <begin position="230"/>
        <end position="248"/>
    </location>
</feature>
<evidence type="ECO:0000256" key="2">
    <source>
        <dbReference type="ARBA" id="ARBA00022692"/>
    </source>
</evidence>
<dbReference type="Pfam" id="PF00916">
    <property type="entry name" value="Sulfate_transp"/>
    <property type="match status" value="1"/>
</dbReference>
<feature type="transmembrane region" description="Helical" evidence="6">
    <location>
        <begin position="108"/>
        <end position="139"/>
    </location>
</feature>
<evidence type="ECO:0000313" key="9">
    <source>
        <dbReference type="Proteomes" id="UP000318571"/>
    </source>
</evidence>
<name>A0A553NVD1_TIGCA</name>
<proteinExistence type="predicted"/>
<keyword evidence="9" id="KW-1185">Reference proteome</keyword>
<dbReference type="InterPro" id="IPR011547">
    <property type="entry name" value="SLC26A/SulP_dom"/>
</dbReference>
<evidence type="ECO:0000313" key="8">
    <source>
        <dbReference type="EMBL" id="TRY69380.1"/>
    </source>
</evidence>
<evidence type="ECO:0000259" key="7">
    <source>
        <dbReference type="Pfam" id="PF00916"/>
    </source>
</evidence>
<dbReference type="AlphaFoldDB" id="A0A553NVD1"/>
<feature type="domain" description="SLC26A/SulP transporter" evidence="7">
    <location>
        <begin position="76"/>
        <end position="480"/>
    </location>
</feature>
<dbReference type="PANTHER" id="PTHR11814">
    <property type="entry name" value="SULFATE TRANSPORTER"/>
    <property type="match status" value="1"/>
</dbReference>
<dbReference type="GO" id="GO:0008271">
    <property type="term" value="F:secondary active sulfate transmembrane transporter activity"/>
    <property type="evidence" value="ECO:0007669"/>
    <property type="project" value="InterPro"/>
</dbReference>
<feature type="transmembrane region" description="Helical" evidence="6">
    <location>
        <begin position="151"/>
        <end position="175"/>
    </location>
</feature>
<evidence type="ECO:0000256" key="1">
    <source>
        <dbReference type="ARBA" id="ARBA00004141"/>
    </source>
</evidence>
<dbReference type="InterPro" id="IPR018045">
    <property type="entry name" value="S04_transporter_CS"/>
</dbReference>
<dbReference type="PROSITE" id="PS01130">
    <property type="entry name" value="SLC26A"/>
    <property type="match status" value="1"/>
</dbReference>
<dbReference type="OMA" id="RLRLGCW"/>
<feature type="transmembrane region" description="Helical" evidence="6">
    <location>
        <begin position="356"/>
        <end position="378"/>
    </location>
</feature>
<evidence type="ECO:0000256" key="4">
    <source>
        <dbReference type="ARBA" id="ARBA00023136"/>
    </source>
</evidence>
<dbReference type="InterPro" id="IPR001902">
    <property type="entry name" value="SLC26A/SulP_fam"/>
</dbReference>
<feature type="region of interest" description="Disordered" evidence="5">
    <location>
        <begin position="1"/>
        <end position="31"/>
    </location>
</feature>
<feature type="transmembrane region" description="Helical" evidence="6">
    <location>
        <begin position="287"/>
        <end position="310"/>
    </location>
</feature>
<evidence type="ECO:0000256" key="3">
    <source>
        <dbReference type="ARBA" id="ARBA00022989"/>
    </source>
</evidence>
<dbReference type="Proteomes" id="UP000318571">
    <property type="component" value="Chromosome 1"/>
</dbReference>
<keyword evidence="4 6" id="KW-0472">Membrane</keyword>
<dbReference type="EMBL" id="VCGU01000010">
    <property type="protein sequence ID" value="TRY69380.1"/>
    <property type="molecule type" value="Genomic_DNA"/>
</dbReference>
<keyword evidence="2 6" id="KW-0812">Transmembrane</keyword>
<sequence length="519" mass="55305">MSRASLQSSDHDFGSNGKGKGLGSQDDLESSDSETRNAMSVWFAQRAAALCTRKQLLKRLPILEWLPKYNGEKAVSDLIAGITVGLTVIPQAIAYADVANLPPQYGLYSAFVGCFVYCFFGSSKDITIGPTAIMALMTAEHVHSGPEGPAFAVLLAFLSGLIIFVLGALQLGFVIDFISIPVTAGFTSAAAITIASSQVKGLFGLEITKHSHIEGVQGTWIDIVKNFKSFRYQDTILGFICIVVLLLLRITRNVNWFDSIEDLDEPTSCQIQCNRLGTMGRRIMGKLVWVVATARNAVIVIVCLLIAMGFDPEPQPPGSRNTTFILTGEIDTGLPPVGLPPFSTETMDFSGMVKTLGSAIAIIPMIAILESVAIAKAFAGGKPVDASQEMIALGLCNIGGSFFSSMPTTGSFSRTAVNAASGVKTTFGGIYTGALVILALAFLMDYCCFIPKATLSAVIITAVIFSVEYEVVRPMWRSKNIFAQSMNVVVDSAFPNPGGAVDPLLLDGHVNSNNVTNPV</sequence>
<protein>
    <recommendedName>
        <fullName evidence="7">SLC26A/SulP transporter domain-containing protein</fullName>
    </recommendedName>
</protein>
<keyword evidence="3 6" id="KW-1133">Transmembrane helix</keyword>
<evidence type="ECO:0000256" key="6">
    <source>
        <dbReference type="SAM" id="Phobius"/>
    </source>
</evidence>
<feature type="transmembrane region" description="Helical" evidence="6">
    <location>
        <begin position="390"/>
        <end position="408"/>
    </location>
</feature>
<gene>
    <name evidence="8" type="ORF">TCAL_07207</name>
</gene>
<evidence type="ECO:0000256" key="5">
    <source>
        <dbReference type="SAM" id="MobiDB-lite"/>
    </source>
</evidence>
<reference evidence="8 9" key="1">
    <citation type="journal article" date="2018" name="Nat. Ecol. Evol.">
        <title>Genomic signatures of mitonuclear coevolution across populations of Tigriopus californicus.</title>
        <authorList>
            <person name="Barreto F.S."/>
            <person name="Watson E.T."/>
            <person name="Lima T.G."/>
            <person name="Willett C.S."/>
            <person name="Edmands S."/>
            <person name="Li W."/>
            <person name="Burton R.S."/>
        </authorList>
    </citation>
    <scope>NUCLEOTIDE SEQUENCE [LARGE SCALE GENOMIC DNA]</scope>
    <source>
        <strain evidence="8 9">San Diego</strain>
    </source>
</reference>
<feature type="transmembrane region" description="Helical" evidence="6">
    <location>
        <begin position="428"/>
        <end position="446"/>
    </location>
</feature>